<dbReference type="VEuPathDB" id="FungiDB:SPRG_12810"/>
<accession>A0A067BV02</accession>
<evidence type="ECO:0000313" key="2">
    <source>
        <dbReference type="Proteomes" id="UP000030745"/>
    </source>
</evidence>
<organism evidence="1 2">
    <name type="scientific">Saprolegnia parasitica (strain CBS 223.65)</name>
    <dbReference type="NCBI Taxonomy" id="695850"/>
    <lineage>
        <taxon>Eukaryota</taxon>
        <taxon>Sar</taxon>
        <taxon>Stramenopiles</taxon>
        <taxon>Oomycota</taxon>
        <taxon>Saprolegniomycetes</taxon>
        <taxon>Saprolegniales</taxon>
        <taxon>Saprolegniaceae</taxon>
        <taxon>Saprolegnia</taxon>
    </lineage>
</organism>
<dbReference type="RefSeq" id="XP_012206983.1">
    <property type="nucleotide sequence ID" value="XM_012351593.1"/>
</dbReference>
<evidence type="ECO:0000313" key="1">
    <source>
        <dbReference type="EMBL" id="KDO22349.1"/>
    </source>
</evidence>
<dbReference type="AlphaFoldDB" id="A0A067BV02"/>
<gene>
    <name evidence="1" type="ORF">SPRG_12810</name>
</gene>
<dbReference type="GeneID" id="24134742"/>
<dbReference type="Proteomes" id="UP000030745">
    <property type="component" value="Unassembled WGS sequence"/>
</dbReference>
<keyword evidence="2" id="KW-1185">Reference proteome</keyword>
<proteinExistence type="predicted"/>
<dbReference type="EMBL" id="KK583270">
    <property type="protein sequence ID" value="KDO22349.1"/>
    <property type="molecule type" value="Genomic_DNA"/>
</dbReference>
<dbReference type="KEGG" id="spar:SPRG_12810"/>
<sequence>MWSPEYTTSTINGLPTCSTNDWVVSGATYDGVSACSNAKSTKISVNPFRCVQYNAAKSSHGIYDCGACFYGWKFAPNKDVVSYESASKAAGIRLKAFFLALLCDFIERESLAPGAKATCVQKNRARYAFAKPLVDAAPCAAYAVKNNQVVCTK</sequence>
<protein>
    <submittedName>
        <fullName evidence="1">Uncharacterized protein</fullName>
    </submittedName>
</protein>
<reference evidence="1 2" key="1">
    <citation type="journal article" date="2013" name="PLoS Genet.">
        <title>Distinctive expansion of potential virulence genes in the genome of the oomycete fish pathogen Saprolegnia parasitica.</title>
        <authorList>
            <person name="Jiang R.H."/>
            <person name="de Bruijn I."/>
            <person name="Haas B.J."/>
            <person name="Belmonte R."/>
            <person name="Lobach L."/>
            <person name="Christie J."/>
            <person name="van den Ackerveken G."/>
            <person name="Bottin A."/>
            <person name="Bulone V."/>
            <person name="Diaz-Moreno S.M."/>
            <person name="Dumas B."/>
            <person name="Fan L."/>
            <person name="Gaulin E."/>
            <person name="Govers F."/>
            <person name="Grenville-Briggs L.J."/>
            <person name="Horner N.R."/>
            <person name="Levin J.Z."/>
            <person name="Mammella M."/>
            <person name="Meijer H.J."/>
            <person name="Morris P."/>
            <person name="Nusbaum C."/>
            <person name="Oome S."/>
            <person name="Phillips A.J."/>
            <person name="van Rooyen D."/>
            <person name="Rzeszutek E."/>
            <person name="Saraiva M."/>
            <person name="Secombes C.J."/>
            <person name="Seidl M.F."/>
            <person name="Snel B."/>
            <person name="Stassen J.H."/>
            <person name="Sykes S."/>
            <person name="Tripathy S."/>
            <person name="van den Berg H."/>
            <person name="Vega-Arreguin J.C."/>
            <person name="Wawra S."/>
            <person name="Young S.K."/>
            <person name="Zeng Q."/>
            <person name="Dieguez-Uribeondo J."/>
            <person name="Russ C."/>
            <person name="Tyler B.M."/>
            <person name="van West P."/>
        </authorList>
    </citation>
    <scope>NUCLEOTIDE SEQUENCE [LARGE SCALE GENOMIC DNA]</scope>
    <source>
        <strain evidence="1 2">CBS 223.65</strain>
    </source>
</reference>
<name>A0A067BV02_SAPPC</name>